<keyword evidence="4" id="KW-0238">DNA-binding</keyword>
<reference evidence="5" key="1">
    <citation type="submission" date="2016-10" db="EMBL/GenBank/DDBJ databases">
        <authorList>
            <person name="Varghese N."/>
            <person name="Submissions S."/>
        </authorList>
    </citation>
    <scope>NUCLEOTIDE SEQUENCE [LARGE SCALE GENOMIC DNA]</scope>
    <source>
        <strain evidence="5">SP</strain>
    </source>
</reference>
<dbReference type="InterPro" id="IPR026881">
    <property type="entry name" value="WYL_dom"/>
</dbReference>
<keyword evidence="5" id="KW-1185">Reference proteome</keyword>
<dbReference type="EMBL" id="FNPI01000001">
    <property type="protein sequence ID" value="SDY11836.1"/>
    <property type="molecule type" value="Genomic_DNA"/>
</dbReference>
<sequence>MGVFSLLRYPLSFLRCFKEVSSLFYGRNNEMKMFILRGGARDNLERMRKACELFDDPCLSLSVCDIMELVITMKINRLLEMTILLLNKKTVTAKELAERFEVSTRTIYRDVDVLSTAGVPVYTNKGNGGGISLLDNFALNKALISDSESESLLFALKTLQATNYPEVDAVLEKIGALFKNAAAADWVHIDFSHWGSKPDESRKFAEIKKAILKRKITGFDYVNSAGNKSARSIEPLRLIFKGQAWYLSGYCRTRQAFRTFRISRMKHIVVTNETFHRRTEECPEMIDNHDAPQNVLVNLKLRFYPPVVYRLYDEFDDELITKKPDGTWEVRVTFPEGEWIYGYILSFGPYVEVLSPDRVRGIIAERARKIIRFYDK</sequence>
<evidence type="ECO:0000313" key="5">
    <source>
        <dbReference type="Proteomes" id="UP000198935"/>
    </source>
</evidence>
<organism evidence="4 5">
    <name type="scientific">Evansella caseinilytica</name>
    <dbReference type="NCBI Taxonomy" id="1503961"/>
    <lineage>
        <taxon>Bacteria</taxon>
        <taxon>Bacillati</taxon>
        <taxon>Bacillota</taxon>
        <taxon>Bacilli</taxon>
        <taxon>Bacillales</taxon>
        <taxon>Bacillaceae</taxon>
        <taxon>Evansella</taxon>
    </lineage>
</organism>
<dbReference type="Pfam" id="PF25583">
    <property type="entry name" value="WCX"/>
    <property type="match status" value="1"/>
</dbReference>
<evidence type="ECO:0000259" key="3">
    <source>
        <dbReference type="PROSITE" id="PS51000"/>
    </source>
</evidence>
<dbReference type="InterPro" id="IPR013196">
    <property type="entry name" value="HTH_11"/>
</dbReference>
<dbReference type="GO" id="GO:0003677">
    <property type="term" value="F:DNA binding"/>
    <property type="evidence" value="ECO:0007669"/>
    <property type="project" value="UniProtKB-KW"/>
</dbReference>
<dbReference type="PIRSF" id="PIRSF016838">
    <property type="entry name" value="PafC"/>
    <property type="match status" value="1"/>
</dbReference>
<protein>
    <submittedName>
        <fullName evidence="4">Predicted DNA-binding transcriptional regulator YafY, contains an HTH and WYL domains</fullName>
    </submittedName>
</protein>
<accession>A0A1H3H8K5</accession>
<dbReference type="PROSITE" id="PS51000">
    <property type="entry name" value="HTH_DEOR_2"/>
    <property type="match status" value="1"/>
</dbReference>
<dbReference type="PANTHER" id="PTHR34580:SF1">
    <property type="entry name" value="PROTEIN PAFC"/>
    <property type="match status" value="1"/>
</dbReference>
<dbReference type="Pfam" id="PF08279">
    <property type="entry name" value="HTH_11"/>
    <property type="match status" value="1"/>
</dbReference>
<proteinExistence type="predicted"/>
<dbReference type="InterPro" id="IPR001034">
    <property type="entry name" value="DeoR_HTH"/>
</dbReference>
<dbReference type="Pfam" id="PF13280">
    <property type="entry name" value="WYL"/>
    <property type="match status" value="1"/>
</dbReference>
<keyword evidence="2" id="KW-0804">Transcription</keyword>
<dbReference type="InterPro" id="IPR057727">
    <property type="entry name" value="WCX_dom"/>
</dbReference>
<evidence type="ECO:0000313" key="4">
    <source>
        <dbReference type="EMBL" id="SDY11836.1"/>
    </source>
</evidence>
<dbReference type="GO" id="GO:0003700">
    <property type="term" value="F:DNA-binding transcription factor activity"/>
    <property type="evidence" value="ECO:0007669"/>
    <property type="project" value="InterPro"/>
</dbReference>
<dbReference type="Proteomes" id="UP000198935">
    <property type="component" value="Unassembled WGS sequence"/>
</dbReference>
<dbReference type="SUPFAM" id="SSF46785">
    <property type="entry name" value="Winged helix' DNA-binding domain"/>
    <property type="match status" value="1"/>
</dbReference>
<feature type="domain" description="HTH deoR-type" evidence="3">
    <location>
        <begin position="74"/>
        <end position="132"/>
    </location>
</feature>
<dbReference type="InterPro" id="IPR036390">
    <property type="entry name" value="WH_DNA-bd_sf"/>
</dbReference>
<dbReference type="PROSITE" id="PS52050">
    <property type="entry name" value="WYL"/>
    <property type="match status" value="1"/>
</dbReference>
<evidence type="ECO:0000256" key="2">
    <source>
        <dbReference type="ARBA" id="ARBA00023163"/>
    </source>
</evidence>
<dbReference type="STRING" id="1503961.SAMN05421736_101416"/>
<evidence type="ECO:0000256" key="1">
    <source>
        <dbReference type="ARBA" id="ARBA00023015"/>
    </source>
</evidence>
<dbReference type="Gene3D" id="1.10.10.10">
    <property type="entry name" value="Winged helix-like DNA-binding domain superfamily/Winged helix DNA-binding domain"/>
    <property type="match status" value="1"/>
</dbReference>
<keyword evidence="1" id="KW-0805">Transcription regulation</keyword>
<dbReference type="AlphaFoldDB" id="A0A1H3H8K5"/>
<dbReference type="PANTHER" id="PTHR34580">
    <property type="match status" value="1"/>
</dbReference>
<name>A0A1H3H8K5_9BACI</name>
<gene>
    <name evidence="4" type="ORF">SAMN05421736_101416</name>
</gene>
<dbReference type="InterPro" id="IPR028349">
    <property type="entry name" value="PafC-like"/>
</dbReference>
<dbReference type="InterPro" id="IPR051534">
    <property type="entry name" value="CBASS_pafABC_assoc_protein"/>
</dbReference>
<dbReference type="InterPro" id="IPR036388">
    <property type="entry name" value="WH-like_DNA-bd_sf"/>
</dbReference>